<dbReference type="InterPro" id="IPR023772">
    <property type="entry name" value="DNA-bd_HTH_TetR-type_CS"/>
</dbReference>
<dbReference type="PROSITE" id="PS01081">
    <property type="entry name" value="HTH_TETR_1"/>
    <property type="match status" value="1"/>
</dbReference>
<keyword evidence="1 2" id="KW-0238">DNA-binding</keyword>
<sequence length="220" mass="25622">MKKSKGKRTRENILLDSRKILNETGVFLTLRELSKIIGITIGGITNYFPTKDHLFMGLAEVYEKELSAPEISEPFKNDPSLYSMHTLLSNIMDIQFANRSTIRFISIASQSQKTLFEKVTETWNSRKERPIAMVEALVHKGFLLDSILDEFHLRVFRFQFINTLTTWISSYSLYDFDIPYNQMKPIYLAGMLNTFEPFLSPKGETQYREILKQLTENLEN</sequence>
<organism evidence="4 5">
    <name type="scientific">Algoriphagus formosus</name>
    <dbReference type="NCBI Taxonomy" id="2007308"/>
    <lineage>
        <taxon>Bacteria</taxon>
        <taxon>Pseudomonadati</taxon>
        <taxon>Bacteroidota</taxon>
        <taxon>Cytophagia</taxon>
        <taxon>Cytophagales</taxon>
        <taxon>Cyclobacteriaceae</taxon>
        <taxon>Algoriphagus</taxon>
    </lineage>
</organism>
<keyword evidence="5" id="KW-1185">Reference proteome</keyword>
<comment type="caution">
    <text evidence="4">The sequence shown here is derived from an EMBL/GenBank/DDBJ whole genome shotgun (WGS) entry which is preliminary data.</text>
</comment>
<dbReference type="AlphaFoldDB" id="A0A4R5UZ92"/>
<gene>
    <name evidence="4" type="ORF">E1898_09175</name>
</gene>
<dbReference type="GO" id="GO:0003677">
    <property type="term" value="F:DNA binding"/>
    <property type="evidence" value="ECO:0007669"/>
    <property type="project" value="UniProtKB-UniRule"/>
</dbReference>
<dbReference type="SUPFAM" id="SSF46689">
    <property type="entry name" value="Homeodomain-like"/>
    <property type="match status" value="1"/>
</dbReference>
<dbReference type="Gene3D" id="1.10.357.10">
    <property type="entry name" value="Tetracycline Repressor, domain 2"/>
    <property type="match status" value="1"/>
</dbReference>
<reference evidence="4 5" key="1">
    <citation type="submission" date="2019-03" db="EMBL/GenBank/DDBJ databases">
        <title>Algoriphagus aquimaris sp. nov., isolated form marine sediment in Pohang, Korea.</title>
        <authorList>
            <person name="Kim J."/>
            <person name="Yoon S.-H."/>
            <person name="Lee S.-S."/>
        </authorList>
    </citation>
    <scope>NUCLEOTIDE SEQUENCE [LARGE SCALE GENOMIC DNA]</scope>
    <source>
        <strain evidence="4 5">F21</strain>
    </source>
</reference>
<protein>
    <recommendedName>
        <fullName evidence="3">HTH tetR-type domain-containing protein</fullName>
    </recommendedName>
</protein>
<feature type="DNA-binding region" description="H-T-H motif" evidence="2">
    <location>
        <begin position="29"/>
        <end position="48"/>
    </location>
</feature>
<dbReference type="EMBL" id="SMUW01000033">
    <property type="protein sequence ID" value="TDK44738.1"/>
    <property type="molecule type" value="Genomic_DNA"/>
</dbReference>
<accession>A0A4R5UZ92</accession>
<feature type="domain" description="HTH tetR-type" evidence="3">
    <location>
        <begin position="7"/>
        <end position="66"/>
    </location>
</feature>
<dbReference type="Proteomes" id="UP000295438">
    <property type="component" value="Unassembled WGS sequence"/>
</dbReference>
<evidence type="ECO:0000313" key="4">
    <source>
        <dbReference type="EMBL" id="TDK44738.1"/>
    </source>
</evidence>
<name>A0A4R5UZ92_9BACT</name>
<evidence type="ECO:0000313" key="5">
    <source>
        <dbReference type="Proteomes" id="UP000295438"/>
    </source>
</evidence>
<evidence type="ECO:0000256" key="1">
    <source>
        <dbReference type="ARBA" id="ARBA00023125"/>
    </source>
</evidence>
<evidence type="ECO:0000256" key="2">
    <source>
        <dbReference type="PROSITE-ProRule" id="PRU00335"/>
    </source>
</evidence>
<dbReference type="InterPro" id="IPR009057">
    <property type="entry name" value="Homeodomain-like_sf"/>
</dbReference>
<dbReference type="PROSITE" id="PS50977">
    <property type="entry name" value="HTH_TETR_2"/>
    <property type="match status" value="1"/>
</dbReference>
<proteinExistence type="predicted"/>
<dbReference type="InterPro" id="IPR001647">
    <property type="entry name" value="HTH_TetR"/>
</dbReference>
<evidence type="ECO:0000259" key="3">
    <source>
        <dbReference type="PROSITE" id="PS50977"/>
    </source>
</evidence>
<dbReference type="RefSeq" id="WP_133390644.1">
    <property type="nucleotide sequence ID" value="NZ_SMUW01000033.1"/>
</dbReference>